<dbReference type="EMBL" id="CM043017">
    <property type="protein sequence ID" value="KAI4464849.1"/>
    <property type="molecule type" value="Genomic_DNA"/>
</dbReference>
<sequence>MAEGKITDEGESENSSKQKSNKVCDLCESAVRSGHKCCLCVNSYIHYKCVDALIKSNKLSEKKLWKCKACTPIPLPDSDSDESTIMSEKSQITSLQHEITLLNKIIQELQTVNMLQKQRIEHLEALTNQTNASNNTQQMPGSYSGALKRNSDSGNNVPKRQGQECPYIKTVAAFILAQLCFCCSRLSESEREAMWFQYSVALSGLLILANGGLIISPNVGNIPGVSHITRLPSDDNVVTQQENHPAGTPQFTVLAFAGPVRRYTTKIISASGYPPATAGSGVEGRYIADNREKLFDDGSYKPDYSEKLYDDGSYKGEKIYWYLLRDSGLLACLKAELYCIRKTACGYLNWESTTRHPFKSRIPK</sequence>
<keyword evidence="2" id="KW-1185">Reference proteome</keyword>
<organism evidence="1 2">
    <name type="scientific">Holotrichia oblita</name>
    <name type="common">Chafer beetle</name>
    <dbReference type="NCBI Taxonomy" id="644536"/>
    <lineage>
        <taxon>Eukaryota</taxon>
        <taxon>Metazoa</taxon>
        <taxon>Ecdysozoa</taxon>
        <taxon>Arthropoda</taxon>
        <taxon>Hexapoda</taxon>
        <taxon>Insecta</taxon>
        <taxon>Pterygota</taxon>
        <taxon>Neoptera</taxon>
        <taxon>Endopterygota</taxon>
        <taxon>Coleoptera</taxon>
        <taxon>Polyphaga</taxon>
        <taxon>Scarabaeiformia</taxon>
        <taxon>Scarabaeidae</taxon>
        <taxon>Melolonthinae</taxon>
        <taxon>Holotrichia</taxon>
    </lineage>
</organism>
<reference evidence="1" key="1">
    <citation type="submission" date="2022-04" db="EMBL/GenBank/DDBJ databases">
        <title>Chromosome-scale genome assembly of Holotrichia oblita Faldermann.</title>
        <authorList>
            <person name="Rongchong L."/>
        </authorList>
    </citation>
    <scope>NUCLEOTIDE SEQUENCE</scope>
    <source>
        <strain evidence="1">81SQS9</strain>
    </source>
</reference>
<comment type="caution">
    <text evidence="1">The sequence shown here is derived from an EMBL/GenBank/DDBJ whole genome shotgun (WGS) entry which is preliminary data.</text>
</comment>
<dbReference type="Proteomes" id="UP001056778">
    <property type="component" value="Chromosome 3"/>
</dbReference>
<evidence type="ECO:0000313" key="1">
    <source>
        <dbReference type="EMBL" id="KAI4464849.1"/>
    </source>
</evidence>
<gene>
    <name evidence="1" type="ORF">MML48_3g00002388</name>
</gene>
<evidence type="ECO:0000313" key="2">
    <source>
        <dbReference type="Proteomes" id="UP001056778"/>
    </source>
</evidence>
<protein>
    <submittedName>
        <fullName evidence="1">Uncharacterized protein</fullName>
    </submittedName>
</protein>
<name>A0ACB9TDI5_HOLOL</name>
<proteinExistence type="predicted"/>
<accession>A0ACB9TDI5</accession>